<keyword evidence="1" id="KW-0732">Signal</keyword>
<evidence type="ECO:0000256" key="1">
    <source>
        <dbReference type="SAM" id="SignalP"/>
    </source>
</evidence>
<dbReference type="EMBL" id="EU627679">
    <property type="protein sequence ID" value="ACF98431.1"/>
    <property type="molecule type" value="Genomic_DNA"/>
</dbReference>
<evidence type="ECO:0000313" key="2">
    <source>
        <dbReference type="EMBL" id="ACF98431.1"/>
    </source>
</evidence>
<protein>
    <recommendedName>
        <fullName evidence="3">Orphan protein</fullName>
    </recommendedName>
</protein>
<name>B4YPD0_9GAMM</name>
<feature type="chain" id="PRO_5002827595" description="Orphan protein" evidence="1">
    <location>
        <begin position="20"/>
        <end position="109"/>
    </location>
</feature>
<organism evidence="2">
    <name type="scientific">Pseudoalteromonas sp. Bsi429</name>
    <dbReference type="NCBI Taxonomy" id="529381"/>
    <lineage>
        <taxon>Bacteria</taxon>
        <taxon>Pseudomonadati</taxon>
        <taxon>Pseudomonadota</taxon>
        <taxon>Gammaproteobacteria</taxon>
        <taxon>Alteromonadales</taxon>
        <taxon>Pseudoalteromonadaceae</taxon>
        <taxon>Pseudoalteromonas</taxon>
    </lineage>
</organism>
<dbReference type="AlphaFoldDB" id="B4YPD0"/>
<reference evidence="2" key="2">
    <citation type="journal article" date="2011" name="Microb. Cell Fact.">
        <title>Characterization of a cryptic plasmid pSM429 and its application for heterologous expression in psychrophilic Pseudoalteromonas.</title>
        <authorList>
            <person name="Zhao D.L."/>
            <person name="Yu Z.C."/>
            <person name="Li P.Y."/>
            <person name="Wu Z.Y."/>
            <person name="Chen X.L."/>
            <person name="Shi M."/>
            <person name="Yu Y."/>
            <person name="Chen B."/>
            <person name="Zhou B.C."/>
            <person name="Zhang Y.Z."/>
        </authorList>
    </citation>
    <scope>NUCLEOTIDE SEQUENCE</scope>
    <source>
        <strain evidence="2">Bsi429</strain>
        <plasmid evidence="2">pPBS</plasmid>
    </source>
</reference>
<evidence type="ECO:0008006" key="3">
    <source>
        <dbReference type="Google" id="ProtNLM"/>
    </source>
</evidence>
<sequence length="109" mass="13011">MKKYIFLTITLLLTFSLQAKNSESSLKYCLNIEKASEAIMKLRQAGYPLQKTMETHRRFFKGNDSFSSDVMEKLIFKAYQTPKYEYKKEEIINEFKNKNYLQCLIQTRE</sequence>
<accession>B4YPD0</accession>
<reference evidence="2" key="1">
    <citation type="submission" date="2008-08" db="EMBL/GenBank/DDBJ databases">
        <title>pPBS: a novel plasmid from the Antarctic bacterium Bsi429.</title>
        <authorList>
            <person name="Wu Z."/>
            <person name="Zhao D."/>
            <person name="Chen X."/>
            <person name="Zhang X."/>
            <person name="Zhang Y."/>
            <person name="Chen B."/>
            <person name="Yu Y."/>
        </authorList>
    </citation>
    <scope>NUCLEOTIDE SEQUENCE</scope>
    <source>
        <strain evidence="2">Bsi429</strain>
        <plasmid evidence="2">pPBS</plasmid>
    </source>
</reference>
<keyword evidence="2" id="KW-0614">Plasmid</keyword>
<feature type="signal peptide" evidence="1">
    <location>
        <begin position="1"/>
        <end position="19"/>
    </location>
</feature>
<geneLocation type="plasmid" evidence="2">
    <name>pPBS</name>
</geneLocation>
<proteinExistence type="predicted"/>